<dbReference type="SUPFAM" id="SSF51905">
    <property type="entry name" value="FAD/NAD(P)-binding domain"/>
    <property type="match status" value="1"/>
</dbReference>
<evidence type="ECO:0000313" key="6">
    <source>
        <dbReference type="Proteomes" id="UP001310594"/>
    </source>
</evidence>
<protein>
    <recommendedName>
        <fullName evidence="4">FAD-binding domain-containing protein</fullName>
    </recommendedName>
</protein>
<dbReference type="Gene3D" id="3.30.9.10">
    <property type="entry name" value="D-Amino Acid Oxidase, subunit A, domain 2"/>
    <property type="match status" value="1"/>
</dbReference>
<dbReference type="PANTHER" id="PTHR46865:SF2">
    <property type="entry name" value="MONOOXYGENASE"/>
    <property type="match status" value="1"/>
</dbReference>
<dbReference type="Proteomes" id="UP001310594">
    <property type="component" value="Unassembled WGS sequence"/>
</dbReference>
<dbReference type="PANTHER" id="PTHR46865">
    <property type="entry name" value="OXIDOREDUCTASE-RELATED"/>
    <property type="match status" value="1"/>
</dbReference>
<dbReference type="GO" id="GO:0071949">
    <property type="term" value="F:FAD binding"/>
    <property type="evidence" value="ECO:0007669"/>
    <property type="project" value="InterPro"/>
</dbReference>
<dbReference type="PRINTS" id="PR00420">
    <property type="entry name" value="RNGMNOXGNASE"/>
</dbReference>
<keyword evidence="3" id="KW-0560">Oxidoreductase</keyword>
<comment type="caution">
    <text evidence="5">The sequence shown here is derived from an EMBL/GenBank/DDBJ whole genome shotgun (WGS) entry which is preliminary data.</text>
</comment>
<dbReference type="GO" id="GO:0016491">
    <property type="term" value="F:oxidoreductase activity"/>
    <property type="evidence" value="ECO:0007669"/>
    <property type="project" value="UniProtKB-KW"/>
</dbReference>
<dbReference type="Pfam" id="PF01494">
    <property type="entry name" value="FAD_binding_3"/>
    <property type="match status" value="1"/>
</dbReference>
<keyword evidence="2" id="KW-0274">FAD</keyword>
<evidence type="ECO:0000256" key="3">
    <source>
        <dbReference type="ARBA" id="ARBA00023002"/>
    </source>
</evidence>
<dbReference type="Gene3D" id="3.50.50.60">
    <property type="entry name" value="FAD/NAD(P)-binding domain"/>
    <property type="match status" value="1"/>
</dbReference>
<gene>
    <name evidence="5" type="ORF">LTR97_002723</name>
</gene>
<evidence type="ECO:0000313" key="5">
    <source>
        <dbReference type="EMBL" id="KAK5703710.1"/>
    </source>
</evidence>
<proteinExistence type="predicted"/>
<name>A0AAN7WD46_9PEZI</name>
<dbReference type="EMBL" id="JAVRQU010000004">
    <property type="protein sequence ID" value="KAK5703710.1"/>
    <property type="molecule type" value="Genomic_DNA"/>
</dbReference>
<keyword evidence="1" id="KW-0285">Flavoprotein</keyword>
<dbReference type="InterPro" id="IPR051704">
    <property type="entry name" value="FAD_aromatic-hydroxylase"/>
</dbReference>
<dbReference type="AlphaFoldDB" id="A0AAN7WD46"/>
<organism evidence="5 6">
    <name type="scientific">Elasticomyces elasticus</name>
    <dbReference type="NCBI Taxonomy" id="574655"/>
    <lineage>
        <taxon>Eukaryota</taxon>
        <taxon>Fungi</taxon>
        <taxon>Dikarya</taxon>
        <taxon>Ascomycota</taxon>
        <taxon>Pezizomycotina</taxon>
        <taxon>Dothideomycetes</taxon>
        <taxon>Dothideomycetidae</taxon>
        <taxon>Mycosphaerellales</taxon>
        <taxon>Teratosphaeriaceae</taxon>
        <taxon>Elasticomyces</taxon>
    </lineage>
</organism>
<accession>A0AAN7WD46</accession>
<dbReference type="InterPro" id="IPR002938">
    <property type="entry name" value="FAD-bd"/>
</dbReference>
<evidence type="ECO:0000256" key="2">
    <source>
        <dbReference type="ARBA" id="ARBA00022827"/>
    </source>
</evidence>
<dbReference type="InterPro" id="IPR036188">
    <property type="entry name" value="FAD/NAD-bd_sf"/>
</dbReference>
<reference evidence="5" key="1">
    <citation type="submission" date="2023-08" db="EMBL/GenBank/DDBJ databases">
        <title>Black Yeasts Isolated from many extreme environments.</title>
        <authorList>
            <person name="Coleine C."/>
            <person name="Stajich J.E."/>
            <person name="Selbmann L."/>
        </authorList>
    </citation>
    <scope>NUCLEOTIDE SEQUENCE</scope>
    <source>
        <strain evidence="5">CCFEE 5810</strain>
    </source>
</reference>
<feature type="domain" description="FAD-binding" evidence="4">
    <location>
        <begin position="5"/>
        <end position="354"/>
    </location>
</feature>
<sequence length="452" mass="50157">MAPLSILIVGCGVAGTPLATFLLSASQPAKEKPHITILERASSPRPQGQNVDIRGAGVTIMRKLGIETMVRNAITHEEGVQFVDEHNTIWAENAADKTGKVQTGTSDLEILRGRLAEICYLRSRAVSDEVQKEGGHGIEYIFGDYLESLDQDGEKVHVRVAKSGEQRTFDIVVGADGLQSRTRRMVWGEEGESERVKQVAGMYGAFFSLPKTANDSLWRRWYSAPGRRGIMVRPSDARNPDRMTAFMMIMNDTDERLNSAAKDGRKGMDVQKKLVAQYFDGLGWECPRIVKEMQEADDFYYDMVAQVKLDKWSKGRVVLVGDAGYCASPISGMGTTLALNGAYILAGCLTKHLINTPTPTNDPSAAFDAYESRMRPNVDLAQRLPLGGRAPYIMNLETAWGIWVRNVIVWMISQSGIITFIARFAGPPANKVKVEEFGFRQLEEWQDEGEKV</sequence>
<evidence type="ECO:0000256" key="1">
    <source>
        <dbReference type="ARBA" id="ARBA00022630"/>
    </source>
</evidence>
<evidence type="ECO:0000259" key="4">
    <source>
        <dbReference type="Pfam" id="PF01494"/>
    </source>
</evidence>